<feature type="repeat" description="ANK" evidence="2">
    <location>
        <begin position="727"/>
        <end position="759"/>
    </location>
</feature>
<evidence type="ECO:0000256" key="3">
    <source>
        <dbReference type="SAM" id="MobiDB-lite"/>
    </source>
</evidence>
<evidence type="ECO:0000256" key="1">
    <source>
        <dbReference type="ARBA" id="ARBA00022737"/>
    </source>
</evidence>
<evidence type="ECO:0000313" key="6">
    <source>
        <dbReference type="EMBL" id="KAK7402477.1"/>
    </source>
</evidence>
<dbReference type="Gene3D" id="3.40.50.300">
    <property type="entry name" value="P-loop containing nucleotide triphosphate hydrolases"/>
    <property type="match status" value="1"/>
</dbReference>
<dbReference type="Pfam" id="PF13637">
    <property type="entry name" value="Ank_4"/>
    <property type="match status" value="1"/>
</dbReference>
<dbReference type="PANTHER" id="PTHR10039">
    <property type="entry name" value="AMELOGENIN"/>
    <property type="match status" value="1"/>
</dbReference>
<dbReference type="Gene3D" id="1.25.40.20">
    <property type="entry name" value="Ankyrin repeat-containing domain"/>
    <property type="match status" value="1"/>
</dbReference>
<dbReference type="Pfam" id="PF24883">
    <property type="entry name" value="NPHP3_N"/>
    <property type="match status" value="1"/>
</dbReference>
<dbReference type="Gene3D" id="1.20.120.1020">
    <property type="entry name" value="Prion-inhibition and propagation, HeLo domain"/>
    <property type="match status" value="1"/>
</dbReference>
<reference evidence="6 7" key="1">
    <citation type="journal article" date="2025" name="Microbiol. Resour. Announc.">
        <title>Draft genome sequences for Neonectria magnoliae and Neonectria punicea, canker pathogens of Liriodendron tulipifera and Acer saccharum in West Virginia.</title>
        <authorList>
            <person name="Petronek H.M."/>
            <person name="Kasson M.T."/>
            <person name="Metheny A.M."/>
            <person name="Stauder C.M."/>
            <person name="Lovett B."/>
            <person name="Lynch S.C."/>
            <person name="Garnas J.R."/>
            <person name="Kasson L.R."/>
            <person name="Stajich J.E."/>
        </authorList>
    </citation>
    <scope>NUCLEOTIDE SEQUENCE [LARGE SCALE GENOMIC DNA]</scope>
    <source>
        <strain evidence="6 7">NRRL 64653</strain>
    </source>
</reference>
<dbReference type="SMART" id="SM00248">
    <property type="entry name" value="ANK"/>
    <property type="match status" value="3"/>
</dbReference>
<dbReference type="InterPro" id="IPR038305">
    <property type="entry name" value="HeLo_sf"/>
</dbReference>
<dbReference type="Pfam" id="PF14479">
    <property type="entry name" value="HeLo"/>
    <property type="match status" value="1"/>
</dbReference>
<keyword evidence="7" id="KW-1185">Reference proteome</keyword>
<dbReference type="SUPFAM" id="SSF52540">
    <property type="entry name" value="P-loop containing nucleoside triphosphate hydrolases"/>
    <property type="match status" value="1"/>
</dbReference>
<dbReference type="Proteomes" id="UP001498476">
    <property type="component" value="Unassembled WGS sequence"/>
</dbReference>
<evidence type="ECO:0000259" key="4">
    <source>
        <dbReference type="Pfam" id="PF14479"/>
    </source>
</evidence>
<feature type="region of interest" description="Disordered" evidence="3">
    <location>
        <begin position="100"/>
        <end position="120"/>
    </location>
</feature>
<evidence type="ECO:0000259" key="5">
    <source>
        <dbReference type="Pfam" id="PF24883"/>
    </source>
</evidence>
<dbReference type="PANTHER" id="PTHR10039:SF14">
    <property type="entry name" value="NACHT DOMAIN-CONTAINING PROTEIN"/>
    <property type="match status" value="1"/>
</dbReference>
<feature type="repeat" description="ANK" evidence="2">
    <location>
        <begin position="760"/>
        <end position="792"/>
    </location>
</feature>
<accession>A0ABR1GKR2</accession>
<dbReference type="InterPro" id="IPR002110">
    <property type="entry name" value="Ankyrin_rpt"/>
</dbReference>
<dbReference type="EMBL" id="JAZAVJ010000301">
    <property type="protein sequence ID" value="KAK7402477.1"/>
    <property type="molecule type" value="Genomic_DNA"/>
</dbReference>
<evidence type="ECO:0008006" key="8">
    <source>
        <dbReference type="Google" id="ProtNLM"/>
    </source>
</evidence>
<sequence>MEPVSFTVGVIGLAGLFSSCLEAVDKVQSYRSFEPDSHVLDTRFKAAKVRLEKWGRRVGFSEKALSEHHQPALDDRDISAAVRDIFQIISTLCGASDASVSRSSRAATPGDDISLGSLRPRPHGARRRKLTWALWGKTERTDQVELLEKLVQQLHNLVPVDAVQGTQPVHELATRRTDKLASGLGTSPDHAWPAELKRILAKIEEASEAETRREVHSWLGRWSPDERYDDSVQKRLVGTCDWIFHRPAFQNWVNQEFSAGAKLLWINGPAGFGKTILCAHVVEHLSSALEAPVAHFFFSSDLESREDPFVAVRSWISQVASQHKGAFEYVRQKWEADSDPVATHECTHLDNSNTSVTRFLHTVTDAVVRTNTHVLLVSRAKPKIRHVITDDTLKSFAEYEISPDDIRSDTATYSRDIVDRKLSNKSDDLRSILSEAMTDQCKGQFLWLKMQEKSLGRWMNKKQLQHTIKETPAELDRLYDRSWQRIIQSREWERQRIYALLRWAAFALRPLTVCEVTEAVLIDESEDLPIEGLPDAVDDDYIDSGIVGLCGPLLEVRSQDSDTSAGLRTVHLTHFSVKQYLLCNLPTPGWIRENERLRDEYQNTFLAKACLHYINFLRVWQEGSDHSPCLGMTFYDYAAASWHHHIKSGLRTDGDILALAVRFLDRSNHAWNAWRTWFDKQNAELQKLGTESTSPGPLYYAVELELAAVASALIKEQSCDVNERSDLGRSALEVACAKGRTEVVKILLDADANVSIAGKDGWPPLHSASRNGHIEVVKLLIEKDASVIVIDEDGWTLLHLAL</sequence>
<feature type="domain" description="Nephrocystin 3-like N-terminal" evidence="5">
    <location>
        <begin position="238"/>
        <end position="339"/>
    </location>
</feature>
<name>A0ABR1GKR2_9HYPO</name>
<keyword evidence="2" id="KW-0040">ANK repeat</keyword>
<dbReference type="InterPro" id="IPR027417">
    <property type="entry name" value="P-loop_NTPase"/>
</dbReference>
<keyword evidence="1" id="KW-0677">Repeat</keyword>
<evidence type="ECO:0000313" key="7">
    <source>
        <dbReference type="Proteomes" id="UP001498476"/>
    </source>
</evidence>
<comment type="caution">
    <text evidence="6">The sequence shown here is derived from an EMBL/GenBank/DDBJ whole genome shotgun (WGS) entry which is preliminary data.</text>
</comment>
<dbReference type="SUPFAM" id="SSF48403">
    <property type="entry name" value="Ankyrin repeat"/>
    <property type="match status" value="1"/>
</dbReference>
<feature type="domain" description="Prion-inhibition and propagation HeLo" evidence="4">
    <location>
        <begin position="7"/>
        <end position="164"/>
    </location>
</feature>
<evidence type="ECO:0000256" key="2">
    <source>
        <dbReference type="PROSITE-ProRule" id="PRU00023"/>
    </source>
</evidence>
<protein>
    <recommendedName>
        <fullName evidence="8">Prion-inhibition and propagation HeLo domain-containing protein</fullName>
    </recommendedName>
</protein>
<dbReference type="PROSITE" id="PS50297">
    <property type="entry name" value="ANK_REP_REGION"/>
    <property type="match status" value="2"/>
</dbReference>
<proteinExistence type="predicted"/>
<gene>
    <name evidence="6" type="ORF">QQX98_011778</name>
</gene>
<organism evidence="6 7">
    <name type="scientific">Neonectria punicea</name>
    <dbReference type="NCBI Taxonomy" id="979145"/>
    <lineage>
        <taxon>Eukaryota</taxon>
        <taxon>Fungi</taxon>
        <taxon>Dikarya</taxon>
        <taxon>Ascomycota</taxon>
        <taxon>Pezizomycotina</taxon>
        <taxon>Sordariomycetes</taxon>
        <taxon>Hypocreomycetidae</taxon>
        <taxon>Hypocreales</taxon>
        <taxon>Nectriaceae</taxon>
        <taxon>Neonectria</taxon>
    </lineage>
</organism>
<dbReference type="InterPro" id="IPR029498">
    <property type="entry name" value="HeLo_dom"/>
</dbReference>
<dbReference type="InterPro" id="IPR056884">
    <property type="entry name" value="NPHP3-like_N"/>
</dbReference>
<dbReference type="PROSITE" id="PS50088">
    <property type="entry name" value="ANK_REPEAT"/>
    <property type="match status" value="2"/>
</dbReference>
<dbReference type="InterPro" id="IPR036770">
    <property type="entry name" value="Ankyrin_rpt-contain_sf"/>
</dbReference>